<dbReference type="PANTHER" id="PTHR46369:SF1">
    <property type="entry name" value="PROTEIN CELLULOSE SYNTHASE INTERACTIVE 3"/>
    <property type="match status" value="1"/>
</dbReference>
<evidence type="ECO:0000313" key="2">
    <source>
        <dbReference type="Proteomes" id="UP001227230"/>
    </source>
</evidence>
<sequence>MDASNVGQMTETGAIDALLDLLRSHQCEEPAGRLLEAVFNNVRVREVKVPKYVTAPLSQYLLDPQTRSQSGRLLAALALGDLPQYEGFARASGFVSACRALISLLEDQPTEETKSITYQKDLSQIRPTEAESVETRIIILFSSVVALKRSLFDTRSNPTSESVVKPFAEREHLAAAKRNEEIVRFLIQHRANTNGIGDRLDNPFKVKALVACCSFVQFPCIADNF</sequence>
<organism evidence="1 2">
    <name type="scientific">Vitis vinifera</name>
    <name type="common">Grape</name>
    <dbReference type="NCBI Taxonomy" id="29760"/>
    <lineage>
        <taxon>Eukaryota</taxon>
        <taxon>Viridiplantae</taxon>
        <taxon>Streptophyta</taxon>
        <taxon>Embryophyta</taxon>
        <taxon>Tracheophyta</taxon>
        <taxon>Spermatophyta</taxon>
        <taxon>Magnoliopsida</taxon>
        <taxon>eudicotyledons</taxon>
        <taxon>Gunneridae</taxon>
        <taxon>Pentapetalae</taxon>
        <taxon>rosids</taxon>
        <taxon>Vitales</taxon>
        <taxon>Vitaceae</taxon>
        <taxon>Viteae</taxon>
        <taxon>Vitis</taxon>
    </lineage>
</organism>
<protein>
    <submittedName>
        <fullName evidence="1">Uncharacterized protein</fullName>
    </submittedName>
</protein>
<reference evidence="1 2" key="1">
    <citation type="journal article" date="2023" name="Hortic Res">
        <title>The complete reference genome for grapevine (Vitis vinifera L.) genetics and breeding.</title>
        <authorList>
            <person name="Shi X."/>
            <person name="Cao S."/>
            <person name="Wang X."/>
            <person name="Huang S."/>
            <person name="Wang Y."/>
            <person name="Liu Z."/>
            <person name="Liu W."/>
            <person name="Leng X."/>
            <person name="Peng Y."/>
            <person name="Wang N."/>
            <person name="Wang Y."/>
            <person name="Ma Z."/>
            <person name="Xu X."/>
            <person name="Zhang F."/>
            <person name="Xue H."/>
            <person name="Zhong H."/>
            <person name="Wang Y."/>
            <person name="Zhang K."/>
            <person name="Velt A."/>
            <person name="Avia K."/>
            <person name="Holtgrawe D."/>
            <person name="Grimplet J."/>
            <person name="Matus J.T."/>
            <person name="Ware D."/>
            <person name="Wu X."/>
            <person name="Wang H."/>
            <person name="Liu C."/>
            <person name="Fang Y."/>
            <person name="Rustenholz C."/>
            <person name="Cheng Z."/>
            <person name="Xiao H."/>
            <person name="Zhou Y."/>
        </authorList>
    </citation>
    <scope>NUCLEOTIDE SEQUENCE [LARGE SCALE GENOMIC DNA]</scope>
    <source>
        <strain evidence="2">cv. Pinot noir / PN40024</strain>
        <tissue evidence="1">Leaf</tissue>
    </source>
</reference>
<accession>A0ABY9DW57</accession>
<name>A0ABY9DW57_VITVI</name>
<gene>
    <name evidence="1" type="ORF">VitviT2T_029256</name>
</gene>
<dbReference type="Proteomes" id="UP001227230">
    <property type="component" value="Chromosome 18"/>
</dbReference>
<dbReference type="EMBL" id="CP126665">
    <property type="protein sequence ID" value="WKA11793.1"/>
    <property type="molecule type" value="Genomic_DNA"/>
</dbReference>
<evidence type="ECO:0000313" key="1">
    <source>
        <dbReference type="EMBL" id="WKA11793.1"/>
    </source>
</evidence>
<dbReference type="InterPro" id="IPR044297">
    <property type="entry name" value="CSI1/2/3"/>
</dbReference>
<keyword evidence="2" id="KW-1185">Reference proteome</keyword>
<proteinExistence type="predicted"/>
<dbReference type="PANTHER" id="PTHR46369">
    <property type="entry name" value="PROTEIN CELLULOSE SYNTHASE INTERACTIVE 1"/>
    <property type="match status" value="1"/>
</dbReference>